<dbReference type="PIRSF" id="PIRSF001951">
    <property type="entry name" value="EPO"/>
    <property type="match status" value="1"/>
</dbReference>
<comment type="subcellular location">
    <subcellularLocation>
        <location evidence="2">Secreted</location>
    </subcellularLocation>
</comment>
<dbReference type="InterPro" id="IPR003013">
    <property type="entry name" value="Erythroptn"/>
</dbReference>
<dbReference type="RefSeq" id="XP_008525598.1">
    <property type="nucleotide sequence ID" value="XM_008527376.2"/>
</dbReference>
<evidence type="ECO:0000256" key="10">
    <source>
        <dbReference type="ARBA" id="ARBA00023180"/>
    </source>
</evidence>
<accession>A0ABM2EYN8</accession>
<keyword evidence="9" id="KW-1015">Disulfide bond</keyword>
<evidence type="ECO:0000256" key="7">
    <source>
        <dbReference type="ARBA" id="ARBA00022729"/>
    </source>
</evidence>
<keyword evidence="8" id="KW-0265">Erythrocyte maturation</keyword>
<keyword evidence="5" id="KW-0964">Secreted</keyword>
<reference evidence="12" key="1">
    <citation type="submission" date="2025-08" db="UniProtKB">
        <authorList>
            <consortium name="RefSeq"/>
        </authorList>
    </citation>
    <scope>IDENTIFICATION</scope>
    <source>
        <tissue evidence="12">Blood</tissue>
    </source>
</reference>
<dbReference type="InterPro" id="IPR019767">
    <property type="entry name" value="EPO/TPO_CS"/>
</dbReference>
<dbReference type="Pfam" id="PF00758">
    <property type="entry name" value="EPO_TPO"/>
    <property type="match status" value="1"/>
</dbReference>
<protein>
    <recommendedName>
        <fullName evidence="4">Erythropoietin</fullName>
    </recommendedName>
</protein>
<dbReference type="PANTHER" id="PTHR10370">
    <property type="entry name" value="ERYTHROPOIETIN"/>
    <property type="match status" value="1"/>
</dbReference>
<dbReference type="PRINTS" id="PR00272">
    <property type="entry name" value="ERYTHROPTN"/>
</dbReference>
<dbReference type="PANTHER" id="PTHR10370:SF0">
    <property type="entry name" value="ERYTHROPOIETIN"/>
    <property type="match status" value="1"/>
</dbReference>
<keyword evidence="7" id="KW-0732">Signal</keyword>
<dbReference type="PROSITE" id="PS00817">
    <property type="entry name" value="EPO_TPO"/>
    <property type="match status" value="1"/>
</dbReference>
<dbReference type="SUPFAM" id="SSF47266">
    <property type="entry name" value="4-helical cytokines"/>
    <property type="match status" value="1"/>
</dbReference>
<organism evidence="11 12">
    <name type="scientific">Equus przewalskii</name>
    <name type="common">Przewalski's horse</name>
    <name type="synonym">Equus caballus przewalskii</name>
    <dbReference type="NCBI Taxonomy" id="9798"/>
    <lineage>
        <taxon>Eukaryota</taxon>
        <taxon>Metazoa</taxon>
        <taxon>Chordata</taxon>
        <taxon>Craniata</taxon>
        <taxon>Vertebrata</taxon>
        <taxon>Euteleostomi</taxon>
        <taxon>Mammalia</taxon>
        <taxon>Eutheria</taxon>
        <taxon>Laurasiatheria</taxon>
        <taxon>Perissodactyla</taxon>
        <taxon>Equidae</taxon>
        <taxon>Equus</taxon>
    </lineage>
</organism>
<dbReference type="Proteomes" id="UP001652662">
    <property type="component" value="Chromosome 12"/>
</dbReference>
<dbReference type="InterPro" id="IPR009079">
    <property type="entry name" value="4_helix_cytokine-like_core"/>
</dbReference>
<evidence type="ECO:0000256" key="9">
    <source>
        <dbReference type="ARBA" id="ARBA00023157"/>
    </source>
</evidence>
<evidence type="ECO:0000256" key="5">
    <source>
        <dbReference type="ARBA" id="ARBA00022525"/>
    </source>
</evidence>
<evidence type="ECO:0000256" key="2">
    <source>
        <dbReference type="ARBA" id="ARBA00004613"/>
    </source>
</evidence>
<evidence type="ECO:0000313" key="12">
    <source>
        <dbReference type="RefSeq" id="XP_008525598.1"/>
    </source>
</evidence>
<sequence length="239" mass="25976">MKAEETDPERWEGWGQEPLAGGRGGGCVNLPLQTNPPLPLPASHSARISFPECPALLLLLSLLLPPLGLPALGAPPRLICDSRVLERYILEAREAENVTMGCAEGCSFGENVTVPDTKVNFYSWKRMEVEQQAVEVWQGLALLSEAILQGQALLANSSQPSETLRLHVDKAVSSLRSLTSLLRALGAQKEAISPPDAASAAPLRTFAVDTLCKLFRIYSNFLRGKLKLYTGEACRRGDR</sequence>
<evidence type="ECO:0000256" key="6">
    <source>
        <dbReference type="ARBA" id="ARBA00022702"/>
    </source>
</evidence>
<evidence type="ECO:0000313" key="11">
    <source>
        <dbReference type="Proteomes" id="UP001652662"/>
    </source>
</evidence>
<gene>
    <name evidence="12" type="primary">EPO</name>
</gene>
<keyword evidence="6" id="KW-0372">Hormone</keyword>
<proteinExistence type="inferred from homology"/>
<dbReference type="GeneID" id="103555655"/>
<dbReference type="InterPro" id="IPR001323">
    <property type="entry name" value="EPO_TPO"/>
</dbReference>
<comment type="similarity">
    <text evidence="3">Belongs to the EPO/TPO family.</text>
</comment>
<name>A0ABM2EYN8_EQUPR</name>
<keyword evidence="11" id="KW-1185">Reference proteome</keyword>
<dbReference type="Gene3D" id="1.20.1250.10">
    <property type="match status" value="1"/>
</dbReference>
<evidence type="ECO:0000256" key="4">
    <source>
        <dbReference type="ARBA" id="ARBA00015421"/>
    </source>
</evidence>
<evidence type="ECO:0000256" key="8">
    <source>
        <dbReference type="ARBA" id="ARBA00023057"/>
    </source>
</evidence>
<evidence type="ECO:0000256" key="3">
    <source>
        <dbReference type="ARBA" id="ARBA00005782"/>
    </source>
</evidence>
<evidence type="ECO:0000256" key="1">
    <source>
        <dbReference type="ARBA" id="ARBA00002679"/>
    </source>
</evidence>
<keyword evidence="10" id="KW-0325">Glycoprotein</keyword>
<comment type="function">
    <text evidence="1">Hormone involved in the regulation of erythrocyte proliferation and differentiation and the maintenance of a physiological level of circulating erythrocyte mass. Binds to EPOR leading to EPOR dimerization and JAK2 activation thereby activating specific downstream effectors, including STAT1 and STAT3.</text>
</comment>